<dbReference type="Proteomes" id="UP000032287">
    <property type="component" value="Unassembled WGS sequence"/>
</dbReference>
<dbReference type="InterPro" id="IPR003593">
    <property type="entry name" value="AAA+_ATPase"/>
</dbReference>
<evidence type="ECO:0000313" key="5">
    <source>
        <dbReference type="EMBL" id="KIU21134.1"/>
    </source>
</evidence>
<dbReference type="Pfam" id="PF00005">
    <property type="entry name" value="ABC_tran"/>
    <property type="match status" value="2"/>
</dbReference>
<name>A0A0D1K874_9LACO</name>
<dbReference type="RefSeq" id="WP_043711102.1">
    <property type="nucleotide sequence ID" value="NZ_CP041193.1"/>
</dbReference>
<organism evidence="5 6">
    <name type="scientific">Weissella cibaria</name>
    <dbReference type="NCBI Taxonomy" id="137591"/>
    <lineage>
        <taxon>Bacteria</taxon>
        <taxon>Bacillati</taxon>
        <taxon>Bacillota</taxon>
        <taxon>Bacilli</taxon>
        <taxon>Lactobacillales</taxon>
        <taxon>Lactobacillaceae</taxon>
        <taxon>Weissella</taxon>
    </lineage>
</organism>
<feature type="region of interest" description="Disordered" evidence="4">
    <location>
        <begin position="544"/>
        <end position="563"/>
    </location>
</feature>
<keyword evidence="1" id="KW-0677">Repeat</keyword>
<keyword evidence="6" id="KW-1185">Reference proteome</keyword>
<accession>A0A0D1K874</accession>
<dbReference type="Pfam" id="PF16326">
    <property type="entry name" value="ABC_tran_CTD"/>
    <property type="match status" value="1"/>
</dbReference>
<dbReference type="Pfam" id="PF12848">
    <property type="entry name" value="ABC_tran_Xtn"/>
    <property type="match status" value="1"/>
</dbReference>
<dbReference type="PATRIC" id="fig|137591.25.peg.863"/>
<dbReference type="PANTHER" id="PTHR42855">
    <property type="entry name" value="ABC TRANSPORTER ATP-BINDING SUBUNIT"/>
    <property type="match status" value="1"/>
</dbReference>
<dbReference type="eggNOG" id="COG0488">
    <property type="taxonomic scope" value="Bacteria"/>
</dbReference>
<dbReference type="FunFam" id="3.40.50.300:FF:000309">
    <property type="entry name" value="ABC transporter ATP-binding protein"/>
    <property type="match status" value="1"/>
</dbReference>
<dbReference type="GO" id="GO:0005524">
    <property type="term" value="F:ATP binding"/>
    <property type="evidence" value="ECO:0007669"/>
    <property type="project" value="UniProtKB-KW"/>
</dbReference>
<dbReference type="InterPro" id="IPR027417">
    <property type="entry name" value="P-loop_NTPase"/>
</dbReference>
<evidence type="ECO:0000256" key="3">
    <source>
        <dbReference type="ARBA" id="ARBA00022840"/>
    </source>
</evidence>
<feature type="compositionally biased region" description="Basic and acidic residues" evidence="4">
    <location>
        <begin position="568"/>
        <end position="584"/>
    </location>
</feature>
<reference evidence="5 6" key="1">
    <citation type="journal article" date="2015" name="Microbiology (Mosc.)">
        <title>Genomics of the Weissella cibaria species with an examination of its metabolic traits.</title>
        <authorList>
            <person name="Lynch K.M."/>
            <person name="Lucid A."/>
            <person name="Arendt E.K."/>
            <person name="Sleator R.D."/>
            <person name="Lucey B."/>
            <person name="Coffey A."/>
        </authorList>
    </citation>
    <scope>NUCLEOTIDE SEQUENCE [LARGE SCALE GENOMIC DNA]</scope>
    <source>
        <strain evidence="5 6">MG1</strain>
    </source>
</reference>
<dbReference type="PANTHER" id="PTHR42855:SF2">
    <property type="entry name" value="DRUG RESISTANCE ABC TRANSPORTER,ATP-BINDING PROTEIN"/>
    <property type="match status" value="1"/>
</dbReference>
<comment type="caution">
    <text evidence="5">The sequence shown here is derived from an EMBL/GenBank/DDBJ whole genome shotgun (WGS) entry which is preliminary data.</text>
</comment>
<dbReference type="PROSITE" id="PS50893">
    <property type="entry name" value="ABC_TRANSPORTER_2"/>
    <property type="match status" value="2"/>
</dbReference>
<dbReference type="InterPro" id="IPR032781">
    <property type="entry name" value="ABC_tran_Xtn"/>
</dbReference>
<dbReference type="InterPro" id="IPR037118">
    <property type="entry name" value="Val-tRNA_synth_C_sf"/>
</dbReference>
<keyword evidence="2" id="KW-0547">Nucleotide-binding</keyword>
<dbReference type="InterPro" id="IPR051309">
    <property type="entry name" value="ABCF_ATPase"/>
</dbReference>
<dbReference type="FunFam" id="3.40.50.300:FF:000011">
    <property type="entry name" value="Putative ABC transporter ATP-binding component"/>
    <property type="match status" value="1"/>
</dbReference>
<sequence length="652" mass="73379">MIILQASNVARRFSGVTFFENISMQIQDKGRVGLVGRNGAGKSTLLKMLIGETQPDEGTVSMKKGIKLAYLAQNSGLDSDLSVYNEMLTAFDRVISLEKKMRDMEAKIASATDYESDDYTSLLSAYDQAQHDFNEMNGYGYEATIRSVLHGFGFDESFYDQKISSLSGGQRTRLAIAKQLLETPDLLILDEPTNHLDMQTLSWLEQYLQNYQGALLIVSHDRYFLDRVVNEIYDMHSGVLDHYTGNYSRFMELKAAKVLQEQKAFDKQQEEIAKLEDFVNRNIVRASTTKRAQSRRKQLERMERLEAPKNETGVAHIQFSTDEESGNEVMRVNEVKLGYDLTNILAEHVNIDVDKQHAVALVGPNGIGKSTLIKTILGKLPLIAGTIKMGANVEVGYYDQEQQTLDPKKSVLNTIWDEHPTMPERDVRSILGSFMFSGESVDKIVSALSGGERARLLLTKLSLQHANFLILDEPTNHLDIDSREVLETALNEFNGTIFFVSHDRYFINAVATEVVELSPNGTRFFDGDYDYYLEKTAGEQAASHRAKASFETTEEFKEASATPIENLSREERKERQKEQRKLERAVSAAEEEMETLNTKRDALNAELNDPANGADLGKLTDLSKEIAALDAQLATVEEQWTEASMALEEFND</sequence>
<dbReference type="Gene3D" id="1.10.287.380">
    <property type="entry name" value="Valyl-tRNA synthetase, C-terminal domain"/>
    <property type="match status" value="1"/>
</dbReference>
<dbReference type="SMART" id="SM00382">
    <property type="entry name" value="AAA"/>
    <property type="match status" value="2"/>
</dbReference>
<dbReference type="Gene3D" id="3.40.50.300">
    <property type="entry name" value="P-loop containing nucleotide triphosphate hydrolases"/>
    <property type="match status" value="2"/>
</dbReference>
<keyword evidence="3" id="KW-0067">ATP-binding</keyword>
<dbReference type="InterPro" id="IPR032524">
    <property type="entry name" value="ABC_tran_C"/>
</dbReference>
<proteinExistence type="predicted"/>
<dbReference type="CDD" id="cd03221">
    <property type="entry name" value="ABCF_EF-3"/>
    <property type="match status" value="2"/>
</dbReference>
<evidence type="ECO:0000256" key="4">
    <source>
        <dbReference type="SAM" id="MobiDB-lite"/>
    </source>
</evidence>
<dbReference type="STRING" id="137591.AO080_04945"/>
<gene>
    <name evidence="5" type="primary">yheS_2</name>
    <name evidence="5" type="ORF">QX99_00894</name>
</gene>
<protein>
    <submittedName>
        <fullName evidence="5">YheS_2 protein</fullName>
    </submittedName>
</protein>
<feature type="region of interest" description="Disordered" evidence="4">
    <location>
        <begin position="568"/>
        <end position="617"/>
    </location>
</feature>
<dbReference type="PROSITE" id="PS00211">
    <property type="entry name" value="ABC_TRANSPORTER_1"/>
    <property type="match status" value="1"/>
</dbReference>
<dbReference type="InterPro" id="IPR017871">
    <property type="entry name" value="ABC_transporter-like_CS"/>
</dbReference>
<dbReference type="InterPro" id="IPR003439">
    <property type="entry name" value="ABC_transporter-like_ATP-bd"/>
</dbReference>
<evidence type="ECO:0000256" key="1">
    <source>
        <dbReference type="ARBA" id="ARBA00022737"/>
    </source>
</evidence>
<dbReference type="AlphaFoldDB" id="A0A0D1K874"/>
<dbReference type="EMBL" id="JWHU01000012">
    <property type="protein sequence ID" value="KIU21134.1"/>
    <property type="molecule type" value="Genomic_DNA"/>
</dbReference>
<evidence type="ECO:0000256" key="2">
    <source>
        <dbReference type="ARBA" id="ARBA00022741"/>
    </source>
</evidence>
<dbReference type="GO" id="GO:0016887">
    <property type="term" value="F:ATP hydrolysis activity"/>
    <property type="evidence" value="ECO:0007669"/>
    <property type="project" value="InterPro"/>
</dbReference>
<dbReference type="GO" id="GO:0003677">
    <property type="term" value="F:DNA binding"/>
    <property type="evidence" value="ECO:0007669"/>
    <property type="project" value="InterPro"/>
</dbReference>
<dbReference type="SUPFAM" id="SSF52540">
    <property type="entry name" value="P-loop containing nucleoside triphosphate hydrolases"/>
    <property type="match status" value="2"/>
</dbReference>
<evidence type="ECO:0000313" key="6">
    <source>
        <dbReference type="Proteomes" id="UP000032287"/>
    </source>
</evidence>